<dbReference type="InterPro" id="IPR001367">
    <property type="entry name" value="Fe_dep_repressor"/>
</dbReference>
<dbReference type="SUPFAM" id="SSF47979">
    <property type="entry name" value="Iron-dependent repressor protein, dimerization domain"/>
    <property type="match status" value="1"/>
</dbReference>
<keyword evidence="2" id="KW-0805">Transcription regulation</keyword>
<accession>A0ABY8EHK4</accession>
<dbReference type="PROSITE" id="PS50944">
    <property type="entry name" value="HTH_DTXR"/>
    <property type="match status" value="1"/>
</dbReference>
<gene>
    <name evidence="6" type="ORF">P4S50_02645</name>
</gene>
<reference evidence="6 7" key="1">
    <citation type="submission" date="2023-03" db="EMBL/GenBank/DDBJ databases">
        <title>Complete genome sequence of Tepidibacter sp. SWIR-1, isolated from a deep-sea hydrothermal vent.</title>
        <authorList>
            <person name="Li X."/>
        </authorList>
    </citation>
    <scope>NUCLEOTIDE SEQUENCE [LARGE SCALE GENOMIC DNA]</scope>
    <source>
        <strain evidence="6 7">SWIR-1</strain>
    </source>
</reference>
<dbReference type="RefSeq" id="WP_277732956.1">
    <property type="nucleotide sequence ID" value="NZ_CP120733.1"/>
</dbReference>
<dbReference type="Pfam" id="PF02742">
    <property type="entry name" value="Fe_dep_repr_C"/>
    <property type="match status" value="1"/>
</dbReference>
<dbReference type="Pfam" id="PF01325">
    <property type="entry name" value="Fe_dep_repress"/>
    <property type="match status" value="1"/>
</dbReference>
<evidence type="ECO:0000256" key="4">
    <source>
        <dbReference type="ARBA" id="ARBA00023163"/>
    </source>
</evidence>
<sequence length="140" mass="16193">MLSPSLEDYLEEAYRLSLYNKEIRVKDIAGCLNFSMPSVVKGLKKLDELGYIRYRPYEKIKLLDKGNKKGKFLVDRNSLLKKFITIIGANCDINQEAEAMEHYFSIETIKSIEKLIVVLEENEDIVEKIKSLKMNSVLDL</sequence>
<dbReference type="InterPro" id="IPR036390">
    <property type="entry name" value="WH_DNA-bd_sf"/>
</dbReference>
<keyword evidence="3" id="KW-0238">DNA-binding</keyword>
<dbReference type="EMBL" id="CP120733">
    <property type="protein sequence ID" value="WFD10992.1"/>
    <property type="molecule type" value="Genomic_DNA"/>
</dbReference>
<proteinExistence type="inferred from homology"/>
<evidence type="ECO:0000313" key="7">
    <source>
        <dbReference type="Proteomes" id="UP001222800"/>
    </source>
</evidence>
<dbReference type="InterPro" id="IPR022689">
    <property type="entry name" value="Iron_dep_repressor"/>
</dbReference>
<dbReference type="Gene3D" id="1.10.10.10">
    <property type="entry name" value="Winged helix-like DNA-binding domain superfamily/Winged helix DNA-binding domain"/>
    <property type="match status" value="1"/>
</dbReference>
<keyword evidence="7" id="KW-1185">Reference proteome</keyword>
<dbReference type="InterPro" id="IPR036421">
    <property type="entry name" value="Fe_dep_repressor_sf"/>
</dbReference>
<organism evidence="6 7">
    <name type="scientific">Tepidibacter hydrothermalis</name>
    <dbReference type="NCBI Taxonomy" id="3036126"/>
    <lineage>
        <taxon>Bacteria</taxon>
        <taxon>Bacillati</taxon>
        <taxon>Bacillota</taxon>
        <taxon>Clostridia</taxon>
        <taxon>Peptostreptococcales</taxon>
        <taxon>Peptostreptococcaceae</taxon>
        <taxon>Tepidibacter</taxon>
    </lineage>
</organism>
<feature type="domain" description="HTH dtxR-type" evidence="5">
    <location>
        <begin position="2"/>
        <end position="63"/>
    </location>
</feature>
<protein>
    <submittedName>
        <fullName evidence="6">Iron dependent repressor, metal binding and dimerization domain protein</fullName>
    </submittedName>
</protein>
<evidence type="ECO:0000313" key="6">
    <source>
        <dbReference type="EMBL" id="WFD10992.1"/>
    </source>
</evidence>
<keyword evidence="4" id="KW-0804">Transcription</keyword>
<evidence type="ECO:0000259" key="5">
    <source>
        <dbReference type="PROSITE" id="PS50944"/>
    </source>
</evidence>
<dbReference type="SMART" id="SM00529">
    <property type="entry name" value="HTH_DTXR"/>
    <property type="match status" value="1"/>
</dbReference>
<dbReference type="InterPro" id="IPR036388">
    <property type="entry name" value="WH-like_DNA-bd_sf"/>
</dbReference>
<evidence type="ECO:0000256" key="2">
    <source>
        <dbReference type="ARBA" id="ARBA00023015"/>
    </source>
</evidence>
<dbReference type="Proteomes" id="UP001222800">
    <property type="component" value="Chromosome"/>
</dbReference>
<comment type="similarity">
    <text evidence="1">Belongs to the DtxR/MntR family.</text>
</comment>
<dbReference type="SUPFAM" id="SSF46785">
    <property type="entry name" value="Winged helix' DNA-binding domain"/>
    <property type="match status" value="1"/>
</dbReference>
<evidence type="ECO:0000256" key="1">
    <source>
        <dbReference type="ARBA" id="ARBA00007871"/>
    </source>
</evidence>
<name>A0ABY8EHK4_9FIRM</name>
<dbReference type="InterPro" id="IPR022687">
    <property type="entry name" value="HTH_DTXR"/>
</dbReference>
<dbReference type="PANTHER" id="PTHR33238">
    <property type="entry name" value="IRON (METAL) DEPENDENT REPRESSOR, DTXR FAMILY"/>
    <property type="match status" value="1"/>
</dbReference>
<dbReference type="InterPro" id="IPR050536">
    <property type="entry name" value="DtxR_MntR_Metal-Reg"/>
</dbReference>
<dbReference type="Gene3D" id="1.10.60.10">
    <property type="entry name" value="Iron dependent repressor, metal binding and dimerisation domain"/>
    <property type="match status" value="1"/>
</dbReference>
<evidence type="ECO:0000256" key="3">
    <source>
        <dbReference type="ARBA" id="ARBA00023125"/>
    </source>
</evidence>
<dbReference type="PANTHER" id="PTHR33238:SF7">
    <property type="entry name" value="IRON-DEPENDENT TRANSCRIPTIONAL REGULATOR"/>
    <property type="match status" value="1"/>
</dbReference>